<dbReference type="GO" id="GO:0046872">
    <property type="term" value="F:metal ion binding"/>
    <property type="evidence" value="ECO:0007669"/>
    <property type="project" value="UniProtKB-KW"/>
</dbReference>
<evidence type="ECO:0000256" key="8">
    <source>
        <dbReference type="RuleBase" id="RU000672"/>
    </source>
</evidence>
<evidence type="ECO:0000256" key="4">
    <source>
        <dbReference type="ARBA" id="ARBA00023002"/>
    </source>
</evidence>
<dbReference type="InterPro" id="IPR000269">
    <property type="entry name" value="Cu_amine_oxidase"/>
</dbReference>
<keyword evidence="4 8" id="KW-0560">Oxidoreductase</keyword>
<dbReference type="GO" id="GO:0009308">
    <property type="term" value="P:amine metabolic process"/>
    <property type="evidence" value="ECO:0007669"/>
    <property type="project" value="UniProtKB-UniRule"/>
</dbReference>
<keyword evidence="9" id="KW-0812">Transmembrane</keyword>
<feature type="domain" description="Copper amine oxidase N2-terminal" evidence="11">
    <location>
        <begin position="114"/>
        <end position="183"/>
    </location>
</feature>
<name>A0ABD3W0R9_SINWO</name>
<feature type="active site" description="Schiff-base intermediate with substrate; via topaquinone" evidence="6">
    <location>
        <position position="515"/>
    </location>
</feature>
<comment type="cofactor">
    <cofactor evidence="8">
        <name>Cu cation</name>
        <dbReference type="ChEBI" id="CHEBI:23378"/>
    </cofactor>
    <text evidence="8">Contains 1 topaquinone per subunit.</text>
</comment>
<feature type="domain" description="DUF1965" evidence="12">
    <location>
        <begin position="274"/>
        <end position="327"/>
    </location>
</feature>
<evidence type="ECO:0000313" key="13">
    <source>
        <dbReference type="EMBL" id="KAL3867449.1"/>
    </source>
</evidence>
<dbReference type="Pfam" id="PF01179">
    <property type="entry name" value="Cu_amine_oxid"/>
    <property type="match status" value="1"/>
</dbReference>
<dbReference type="InterPro" id="IPR016182">
    <property type="entry name" value="Cu_amine_oxidase_N-reg"/>
</dbReference>
<dbReference type="EMBL" id="JBJQND010000009">
    <property type="protein sequence ID" value="KAL3867449.1"/>
    <property type="molecule type" value="Genomic_DNA"/>
</dbReference>
<evidence type="ECO:0000256" key="5">
    <source>
        <dbReference type="ARBA" id="ARBA00023008"/>
    </source>
</evidence>
<reference evidence="13 14" key="1">
    <citation type="submission" date="2024-11" db="EMBL/GenBank/DDBJ databases">
        <title>Chromosome-level genome assembly of the freshwater bivalve Anodonta woodiana.</title>
        <authorList>
            <person name="Chen X."/>
        </authorList>
    </citation>
    <scope>NUCLEOTIDE SEQUENCE [LARGE SCALE GENOMIC DNA]</scope>
    <source>
        <strain evidence="13">MN2024</strain>
        <tissue evidence="13">Gills</tissue>
    </source>
</reference>
<comment type="similarity">
    <text evidence="1 8">Belongs to the copper/topaquinone oxidase family.</text>
</comment>
<dbReference type="InterPro" id="IPR015798">
    <property type="entry name" value="Cu_amine_oxidase_C"/>
</dbReference>
<evidence type="ECO:0000256" key="7">
    <source>
        <dbReference type="PIRSR" id="PIRSR600269-51"/>
    </source>
</evidence>
<dbReference type="Gene3D" id="2.70.98.20">
    <property type="entry name" value="Copper amine oxidase, catalytic domain"/>
    <property type="match status" value="1"/>
</dbReference>
<dbReference type="InterPro" id="IPR015328">
    <property type="entry name" value="DUF1965"/>
</dbReference>
<evidence type="ECO:0000313" key="14">
    <source>
        <dbReference type="Proteomes" id="UP001634394"/>
    </source>
</evidence>
<evidence type="ECO:0000256" key="3">
    <source>
        <dbReference type="ARBA" id="ARBA00022772"/>
    </source>
</evidence>
<evidence type="ECO:0000259" key="12">
    <source>
        <dbReference type="Pfam" id="PF09248"/>
    </source>
</evidence>
<comment type="PTM">
    <text evidence="7 8">Topaquinone (TPQ) is generated by copper-dependent autoxidation of a specific tyrosyl residue.</text>
</comment>
<dbReference type="Gene3D" id="3.10.450.40">
    <property type="match status" value="2"/>
</dbReference>
<keyword evidence="9" id="KW-1133">Transmembrane helix</keyword>
<dbReference type="PANTHER" id="PTHR10638:SF20">
    <property type="entry name" value="AMINE OXIDASE"/>
    <property type="match status" value="1"/>
</dbReference>
<dbReference type="SUPFAM" id="SSF49998">
    <property type="entry name" value="Amine oxidase catalytic domain"/>
    <property type="match status" value="1"/>
</dbReference>
<keyword evidence="3 6" id="KW-0801">TPQ</keyword>
<evidence type="ECO:0000256" key="6">
    <source>
        <dbReference type="PIRSR" id="PIRSR600269-50"/>
    </source>
</evidence>
<evidence type="ECO:0000256" key="9">
    <source>
        <dbReference type="SAM" id="Phobius"/>
    </source>
</evidence>
<dbReference type="Pfam" id="PF02727">
    <property type="entry name" value="Cu_amine_oxidN2"/>
    <property type="match status" value="1"/>
</dbReference>
<dbReference type="InterPro" id="IPR036460">
    <property type="entry name" value="Cu_amine_oxidase_C_sf"/>
</dbReference>
<dbReference type="EC" id="1.4.3.-" evidence="8"/>
<feature type="transmembrane region" description="Helical" evidence="9">
    <location>
        <begin position="33"/>
        <end position="55"/>
    </location>
</feature>
<dbReference type="Pfam" id="PF09248">
    <property type="entry name" value="DUF1965"/>
    <property type="match status" value="1"/>
</dbReference>
<dbReference type="GO" id="GO:0016491">
    <property type="term" value="F:oxidoreductase activity"/>
    <property type="evidence" value="ECO:0007669"/>
    <property type="project" value="UniProtKB-KW"/>
</dbReference>
<protein>
    <recommendedName>
        <fullName evidence="8">Amine oxidase</fullName>
        <ecNumber evidence="8">1.4.3.-</ecNumber>
    </recommendedName>
</protein>
<evidence type="ECO:0000256" key="2">
    <source>
        <dbReference type="ARBA" id="ARBA00022723"/>
    </source>
</evidence>
<keyword evidence="9" id="KW-0472">Membrane</keyword>
<dbReference type="PANTHER" id="PTHR10638">
    <property type="entry name" value="COPPER AMINE OXIDASE"/>
    <property type="match status" value="1"/>
</dbReference>
<feature type="active site" description="Proton acceptor" evidence="6">
    <location>
        <position position="428"/>
    </location>
</feature>
<keyword evidence="5 8" id="KW-0186">Copper</keyword>
<accession>A0ABD3W0R9</accession>
<dbReference type="Proteomes" id="UP001634394">
    <property type="component" value="Unassembled WGS sequence"/>
</dbReference>
<proteinExistence type="inferred from homology"/>
<feature type="domain" description="Copper amine oxidase catalytic" evidence="10">
    <location>
        <begin position="356"/>
        <end position="763"/>
    </location>
</feature>
<keyword evidence="2 8" id="KW-0479">Metal-binding</keyword>
<sequence length="816" mass="93318">MAQESSKTQFCIEDNMLYKDDNNSRGTRNKETILKCFLVIVGFQSLTLFLILVSICVVRNNVISGADASPCPTNTIARDIGPIEIQRELDVFAELTPDEIEMVIKYLQSLDYLKIVSPSHGMTNNNFIHSMELKLAEKTRILDYLKNGGTPPKREATLFLFLGGNSPPTVEEYVVGPLPNITYARRLNVAARKTIIPYHFRPFSTAEFKAIFMFLFPKVRLDVGWILEESYQAKLPPYCGDHCLRFSMTPIASALIPNGTRKAWFWFLYDVEFSTLHPLDFQFLVDMTNVDARKWVIEDVWYANQIFKSLGDFKTKYESGSIDKTRMSFPSSEEGKFSSLSFREPLVPEKQLRAPRQFDPDGPRFDIIANHIQYLEWKMNFRVTATAGLQLFNIRFRNEMLVYELSMQEVAVLYSGNNPASRVMNYADSAGLFGTRCRGLLPGVDCPSGAKYIDTYMYTSNENGSRIFEKAVCFFEHNSNIPLRRHRAYGRSGAFYGGLVATSLTVRTIISVVNYDYVIDFMFYAHGVIETKVSMTGYLGTAFFFPDEEPYAPHIYKDIAALMHDHFFAFKADIDVNGTSNRFESLDIKNRLETDPWGGGKNHFQNYFSRSLRTSEKEAVYRFNFSTPKYLMFSQNRNVPANGLPRSIRIHSKDWAKQLIPEGYGFENAVPWTRYQIALTKYKYEEDRCSSIFTMWDAADPVVNVQKYIDDNDGIVDEDLIAWITLGTHHIPQTENIPNANTVGSQMSFFIIPFNYFEEDPSMNSRDAVRITPRDKKQPLAGAIVEEYGAAEPATCQPQNSFPKSLLERNSTFLFS</sequence>
<feature type="modified residue" description="2',4',5'-topaquinone" evidence="7">
    <location>
        <position position="515"/>
    </location>
</feature>
<dbReference type="InterPro" id="IPR015800">
    <property type="entry name" value="Cu_amine_oxidase_N2"/>
</dbReference>
<gene>
    <name evidence="13" type="ORF">ACJMK2_044651</name>
</gene>
<dbReference type="PRINTS" id="PR00766">
    <property type="entry name" value="CUDAOXIDASE"/>
</dbReference>
<evidence type="ECO:0000259" key="11">
    <source>
        <dbReference type="Pfam" id="PF02727"/>
    </source>
</evidence>
<dbReference type="AlphaFoldDB" id="A0ABD3W0R9"/>
<evidence type="ECO:0000256" key="1">
    <source>
        <dbReference type="ARBA" id="ARBA00007983"/>
    </source>
</evidence>
<dbReference type="SUPFAM" id="SSF54416">
    <property type="entry name" value="Amine oxidase N-terminal region"/>
    <property type="match status" value="2"/>
</dbReference>
<keyword evidence="14" id="KW-1185">Reference proteome</keyword>
<evidence type="ECO:0000259" key="10">
    <source>
        <dbReference type="Pfam" id="PF01179"/>
    </source>
</evidence>
<organism evidence="13 14">
    <name type="scientific">Sinanodonta woodiana</name>
    <name type="common">Chinese pond mussel</name>
    <name type="synonym">Anodonta woodiana</name>
    <dbReference type="NCBI Taxonomy" id="1069815"/>
    <lineage>
        <taxon>Eukaryota</taxon>
        <taxon>Metazoa</taxon>
        <taxon>Spiralia</taxon>
        <taxon>Lophotrochozoa</taxon>
        <taxon>Mollusca</taxon>
        <taxon>Bivalvia</taxon>
        <taxon>Autobranchia</taxon>
        <taxon>Heteroconchia</taxon>
        <taxon>Palaeoheterodonta</taxon>
        <taxon>Unionida</taxon>
        <taxon>Unionoidea</taxon>
        <taxon>Unionidae</taxon>
        <taxon>Unioninae</taxon>
        <taxon>Sinanodonta</taxon>
    </lineage>
</organism>
<comment type="caution">
    <text evidence="13">The sequence shown here is derived from an EMBL/GenBank/DDBJ whole genome shotgun (WGS) entry which is preliminary data.</text>
</comment>